<protein>
    <submittedName>
        <fullName evidence="2">Transposase</fullName>
    </submittedName>
</protein>
<organism evidence="2 3">
    <name type="scientific">Planktothrix paucivesiculata PCC 9631</name>
    <dbReference type="NCBI Taxonomy" id="671071"/>
    <lineage>
        <taxon>Bacteria</taxon>
        <taxon>Bacillati</taxon>
        <taxon>Cyanobacteriota</taxon>
        <taxon>Cyanophyceae</taxon>
        <taxon>Oscillatoriophycideae</taxon>
        <taxon>Oscillatoriales</taxon>
        <taxon>Microcoleaceae</taxon>
        <taxon>Planktothrix</taxon>
    </lineage>
</organism>
<evidence type="ECO:0000313" key="2">
    <source>
        <dbReference type="EMBL" id="VXD24940.1"/>
    </source>
</evidence>
<reference evidence="2" key="1">
    <citation type="submission" date="2019-10" db="EMBL/GenBank/DDBJ databases">
        <authorList>
            <consortium name="Genoscope - CEA"/>
            <person name="William W."/>
        </authorList>
    </citation>
    <scope>NUCLEOTIDE SEQUENCE [LARGE SCALE GENOMIC DNA]</scope>
    <source>
        <strain evidence="2">BBR_PRJEB10994</strain>
    </source>
</reference>
<evidence type="ECO:0000313" key="3">
    <source>
        <dbReference type="Proteomes" id="UP000182190"/>
    </source>
</evidence>
<dbReference type="RefSeq" id="WP_407947592.1">
    <property type="nucleotide sequence ID" value="NZ_LR735020.1"/>
</dbReference>
<name>A0A7Z9BY85_9CYAN</name>
<dbReference type="Proteomes" id="UP000182190">
    <property type="component" value="Unassembled WGS sequence"/>
</dbReference>
<accession>A0A7Z9BY85</accession>
<feature type="domain" description="Transposase DDE" evidence="1">
    <location>
        <begin position="1"/>
        <end position="74"/>
    </location>
</feature>
<dbReference type="EMBL" id="CZCS02000235">
    <property type="protein sequence ID" value="VXD24940.1"/>
    <property type="molecule type" value="Genomic_DNA"/>
</dbReference>
<proteinExistence type="predicted"/>
<dbReference type="AlphaFoldDB" id="A0A7Z9BY85"/>
<keyword evidence="3" id="KW-1185">Reference proteome</keyword>
<evidence type="ECO:0000259" key="1">
    <source>
        <dbReference type="Pfam" id="PF13612"/>
    </source>
</evidence>
<sequence>MGKIFGDKGYISEKLFRQLHEKGLQLITRLKKNMKNKLMLWSDKMKLRKRGIIESVNDQLKNLCQIEHTRHRSVANFMVNLVAGMIAYTYQPEKPSLYDIKQPVYHFE</sequence>
<dbReference type="InterPro" id="IPR025668">
    <property type="entry name" value="Tnp_DDE_dom"/>
</dbReference>
<dbReference type="Pfam" id="PF13612">
    <property type="entry name" value="DDE_Tnp_1_3"/>
    <property type="match status" value="1"/>
</dbReference>
<gene>
    <name evidence="2" type="ORF">PL9631_900043</name>
</gene>
<comment type="caution">
    <text evidence="2">The sequence shown here is derived from an EMBL/GenBank/DDBJ whole genome shotgun (WGS) entry which is preliminary data.</text>
</comment>